<keyword evidence="2" id="KW-0479">Metal-binding</keyword>
<dbReference type="Proteomes" id="UP000267418">
    <property type="component" value="Unassembled WGS sequence"/>
</dbReference>
<feature type="chain" id="PRO_5019189913" evidence="3">
    <location>
        <begin position="22"/>
        <end position="451"/>
    </location>
</feature>
<dbReference type="Pfam" id="PF01546">
    <property type="entry name" value="Peptidase_M20"/>
    <property type="match status" value="1"/>
</dbReference>
<feature type="domain" description="Peptidase M20 dimerisation" evidence="4">
    <location>
        <begin position="235"/>
        <end position="330"/>
    </location>
</feature>
<sequence>MNLRRHICAFLLGASFVGAHAQSATSAAPASLLSQALALSDGVQPQVVEWRRHIHQNPELAYQETGTAKYIAQALAGMPGLEVRTGIAGTGIKAVLRGAQPGPVVALRADMDALPVEERNDLPFKSTAKADWLGKPVAVSHVCGHDSHVAMLLGAAKVLSSLREQLAGTVVFIFQPAEEIGPGLGKSSGAMAMVREGVLDNPKVDVVLGQHISNQAPSGTIRYRPGPMLASIDVFNIKFKGTGGHGAAPWASNTPMLAAAETVLGLQNIVSHRLNPTIDGGQTIVTTGMLQSGNRFNVLPETAEIAGTIRALSTTNQKIAQEEIRRRATGIAASYGVQADVKIDSGDGYEVLVNDRDATLSLVGAFGAAAGGAAKVSQMPASMGSEDFGAFGSTGVPVVFWMLNASPMGEKDGPVNHSPLFQIDESAMRVGVRALTAATLSQLASARLQGR</sequence>
<feature type="binding site" evidence="2">
    <location>
        <position position="211"/>
    </location>
    <ligand>
        <name>Mn(2+)</name>
        <dbReference type="ChEBI" id="CHEBI:29035"/>
        <label>2</label>
    </ligand>
</feature>
<dbReference type="AlphaFoldDB" id="A0A431THK0"/>
<dbReference type="EMBL" id="RXOE01000005">
    <property type="protein sequence ID" value="RTQ32898.1"/>
    <property type="molecule type" value="Genomic_DNA"/>
</dbReference>
<dbReference type="PANTHER" id="PTHR11014">
    <property type="entry name" value="PEPTIDASE M20 FAMILY MEMBER"/>
    <property type="match status" value="1"/>
</dbReference>
<dbReference type="SUPFAM" id="SSF55031">
    <property type="entry name" value="Bacterial exopeptidase dimerisation domain"/>
    <property type="match status" value="1"/>
</dbReference>
<evidence type="ECO:0000256" key="2">
    <source>
        <dbReference type="PIRSR" id="PIRSR005962-1"/>
    </source>
</evidence>
<dbReference type="RefSeq" id="WP_126472158.1">
    <property type="nucleotide sequence ID" value="NZ_RXOE01000005.1"/>
</dbReference>
<dbReference type="PANTHER" id="PTHR11014:SF63">
    <property type="entry name" value="METALLOPEPTIDASE, PUTATIVE (AFU_ORTHOLOGUE AFUA_6G09600)-RELATED"/>
    <property type="match status" value="1"/>
</dbReference>
<evidence type="ECO:0000313" key="6">
    <source>
        <dbReference type="Proteomes" id="UP000267418"/>
    </source>
</evidence>
<feature type="binding site" evidence="2">
    <location>
        <position position="143"/>
    </location>
    <ligand>
        <name>Mn(2+)</name>
        <dbReference type="ChEBI" id="CHEBI:29035"/>
        <label>2</label>
    </ligand>
</feature>
<accession>A0A431THK0</accession>
<keyword evidence="6" id="KW-1185">Reference proteome</keyword>
<keyword evidence="1 5" id="KW-0378">Hydrolase</keyword>
<dbReference type="InterPro" id="IPR011650">
    <property type="entry name" value="Peptidase_M20_dimer"/>
</dbReference>
<dbReference type="Gene3D" id="3.30.70.360">
    <property type="match status" value="1"/>
</dbReference>
<proteinExistence type="predicted"/>
<dbReference type="GO" id="GO:0046872">
    <property type="term" value="F:metal ion binding"/>
    <property type="evidence" value="ECO:0007669"/>
    <property type="project" value="UniProtKB-KW"/>
</dbReference>
<evidence type="ECO:0000313" key="5">
    <source>
        <dbReference type="EMBL" id="RTQ32898.1"/>
    </source>
</evidence>
<keyword evidence="2" id="KW-0464">Manganese</keyword>
<dbReference type="SUPFAM" id="SSF53187">
    <property type="entry name" value="Zn-dependent exopeptidases"/>
    <property type="match status" value="1"/>
</dbReference>
<dbReference type="Pfam" id="PF07687">
    <property type="entry name" value="M20_dimer"/>
    <property type="match status" value="1"/>
</dbReference>
<comment type="cofactor">
    <cofactor evidence="2">
        <name>Mn(2+)</name>
        <dbReference type="ChEBI" id="CHEBI:29035"/>
    </cofactor>
    <text evidence="2">The Mn(2+) ion enhances activity.</text>
</comment>
<feature type="binding site" evidence="2">
    <location>
        <position position="417"/>
    </location>
    <ligand>
        <name>Mn(2+)</name>
        <dbReference type="ChEBI" id="CHEBI:29035"/>
        <label>2</label>
    </ligand>
</feature>
<dbReference type="Gene3D" id="3.40.630.10">
    <property type="entry name" value="Zn peptidases"/>
    <property type="match status" value="1"/>
</dbReference>
<keyword evidence="3" id="KW-0732">Signal</keyword>
<feature type="binding site" evidence="2">
    <location>
        <position position="179"/>
    </location>
    <ligand>
        <name>Mn(2+)</name>
        <dbReference type="ChEBI" id="CHEBI:29035"/>
        <label>2</label>
    </ligand>
</feature>
<dbReference type="InterPro" id="IPR017439">
    <property type="entry name" value="Amidohydrolase"/>
</dbReference>
<name>A0A431THK0_9BURK</name>
<evidence type="ECO:0000259" key="4">
    <source>
        <dbReference type="Pfam" id="PF07687"/>
    </source>
</evidence>
<reference evidence="5 6" key="1">
    <citation type="submission" date="2018-12" db="EMBL/GenBank/DDBJ databases">
        <title>The genome of Variovorax gossypii DSM 100435.</title>
        <authorList>
            <person name="Gao J."/>
            <person name="Sun J."/>
        </authorList>
    </citation>
    <scope>NUCLEOTIDE SEQUENCE [LARGE SCALE GENOMIC DNA]</scope>
    <source>
        <strain evidence="5 6">DSM 100435</strain>
    </source>
</reference>
<evidence type="ECO:0000256" key="3">
    <source>
        <dbReference type="SAM" id="SignalP"/>
    </source>
</evidence>
<protein>
    <submittedName>
        <fullName evidence="5">Amidohydrolase</fullName>
    </submittedName>
</protein>
<comment type="caution">
    <text evidence="5">The sequence shown here is derived from an EMBL/GenBank/DDBJ whole genome shotgun (WGS) entry which is preliminary data.</text>
</comment>
<gene>
    <name evidence="5" type="ORF">EJP69_19515</name>
</gene>
<feature type="signal peptide" evidence="3">
    <location>
        <begin position="1"/>
        <end position="21"/>
    </location>
</feature>
<evidence type="ECO:0000256" key="1">
    <source>
        <dbReference type="ARBA" id="ARBA00022801"/>
    </source>
</evidence>
<dbReference type="PIRSF" id="PIRSF005962">
    <property type="entry name" value="Pept_M20D_amidohydro"/>
    <property type="match status" value="1"/>
</dbReference>
<dbReference type="GO" id="GO:0016787">
    <property type="term" value="F:hydrolase activity"/>
    <property type="evidence" value="ECO:0007669"/>
    <property type="project" value="UniProtKB-KW"/>
</dbReference>
<dbReference type="InterPro" id="IPR002933">
    <property type="entry name" value="Peptidase_M20"/>
</dbReference>
<dbReference type="NCBIfam" id="TIGR01891">
    <property type="entry name" value="amidohydrolases"/>
    <property type="match status" value="1"/>
</dbReference>
<feature type="binding site" evidence="2">
    <location>
        <position position="145"/>
    </location>
    <ligand>
        <name>Mn(2+)</name>
        <dbReference type="ChEBI" id="CHEBI:29035"/>
        <label>2</label>
    </ligand>
</feature>
<dbReference type="InterPro" id="IPR036264">
    <property type="entry name" value="Bact_exopeptidase_dim_dom"/>
</dbReference>
<organism evidence="5 6">
    <name type="scientific">Variovorax gossypii</name>
    <dbReference type="NCBI Taxonomy" id="1679495"/>
    <lineage>
        <taxon>Bacteria</taxon>
        <taxon>Pseudomonadati</taxon>
        <taxon>Pseudomonadota</taxon>
        <taxon>Betaproteobacteria</taxon>
        <taxon>Burkholderiales</taxon>
        <taxon>Comamonadaceae</taxon>
        <taxon>Variovorax</taxon>
    </lineage>
</organism>
<dbReference type="OrthoDB" id="8875216at2"/>